<proteinExistence type="predicted"/>
<sequence>MALSEDVFNRLDRLIREEEIPGYLENIDKFQRESRRCAESTADGLMNKIHWLTQQLVLTGRVASYLELEAKRAYNERVRIFNEARQNASRGDKEAAAQLAVTDLREAEARAESRAELWKKEYKSLQEHIYRLRLQARQDMDIHRAGAEGA</sequence>
<dbReference type="RefSeq" id="WP_141450049.1">
    <property type="nucleotide sequence ID" value="NZ_CP041217.1"/>
</dbReference>
<accession>A0A4Y6V4J0</accession>
<evidence type="ECO:0000256" key="1">
    <source>
        <dbReference type="SAM" id="Coils"/>
    </source>
</evidence>
<gene>
    <name evidence="2" type="ORF">FFV09_23100</name>
</gene>
<dbReference type="AlphaFoldDB" id="A0A4Y6V4J0"/>
<evidence type="ECO:0000313" key="3">
    <source>
        <dbReference type="Proteomes" id="UP000316968"/>
    </source>
</evidence>
<evidence type="ECO:0000313" key="2">
    <source>
        <dbReference type="EMBL" id="QDH23496.1"/>
    </source>
</evidence>
<dbReference type="Proteomes" id="UP000316968">
    <property type="component" value="Chromosome"/>
</dbReference>
<organism evidence="2 3">
    <name type="scientific">Saccharibacillus brassicae</name>
    <dbReference type="NCBI Taxonomy" id="2583377"/>
    <lineage>
        <taxon>Bacteria</taxon>
        <taxon>Bacillati</taxon>
        <taxon>Bacillota</taxon>
        <taxon>Bacilli</taxon>
        <taxon>Bacillales</taxon>
        <taxon>Paenibacillaceae</taxon>
        <taxon>Saccharibacillus</taxon>
    </lineage>
</organism>
<name>A0A4Y6V4J0_SACBS</name>
<keyword evidence="1" id="KW-0175">Coiled coil</keyword>
<dbReference type="EMBL" id="CP041217">
    <property type="protein sequence ID" value="QDH23496.1"/>
    <property type="molecule type" value="Genomic_DNA"/>
</dbReference>
<protein>
    <submittedName>
        <fullName evidence="2">Uncharacterized protein</fullName>
    </submittedName>
</protein>
<reference evidence="2 3" key="1">
    <citation type="submission" date="2019-06" db="EMBL/GenBank/DDBJ databases">
        <title>Saccharibacillus brassicae sp. nov., an endophytic bacterium isolated from Chinese cabbage seeds (Brassica pekinensis).</title>
        <authorList>
            <person name="Jiang L."/>
            <person name="Lee J."/>
            <person name="Kim S.W."/>
        </authorList>
    </citation>
    <scope>NUCLEOTIDE SEQUENCE [LARGE SCALE GENOMIC DNA]</scope>
    <source>
        <strain evidence="3">KCTC 43072 / ATSA2</strain>
    </source>
</reference>
<keyword evidence="3" id="KW-1185">Reference proteome</keyword>
<dbReference type="KEGG" id="saca:FFV09_23100"/>
<feature type="coiled-coil region" evidence="1">
    <location>
        <begin position="101"/>
        <end position="128"/>
    </location>
</feature>